<dbReference type="PANTHER" id="PTHR35145">
    <property type="entry name" value="CYTOPLASMIC PROTEIN-RELATED"/>
    <property type="match status" value="1"/>
</dbReference>
<dbReference type="Proteomes" id="UP000823926">
    <property type="component" value="Unassembled WGS sequence"/>
</dbReference>
<keyword evidence="1" id="KW-0238">DNA-binding</keyword>
<proteinExistence type="predicted"/>
<reference evidence="1" key="2">
    <citation type="submission" date="2021-04" db="EMBL/GenBank/DDBJ databases">
        <authorList>
            <person name="Gilroy R."/>
        </authorList>
    </citation>
    <scope>NUCLEOTIDE SEQUENCE</scope>
    <source>
        <strain evidence="1">ChiBcec15-1070</strain>
    </source>
</reference>
<evidence type="ECO:0000313" key="1">
    <source>
        <dbReference type="EMBL" id="HIW09936.1"/>
    </source>
</evidence>
<protein>
    <submittedName>
        <fullName evidence="1">MmcQ/YjbR family DNA-binding protein</fullName>
    </submittedName>
</protein>
<dbReference type="Gene3D" id="3.90.1150.30">
    <property type="match status" value="1"/>
</dbReference>
<gene>
    <name evidence="1" type="ORF">H9888_00395</name>
</gene>
<accession>A0A9D1QBY6</accession>
<dbReference type="PANTHER" id="PTHR35145:SF1">
    <property type="entry name" value="CYTOPLASMIC PROTEIN"/>
    <property type="match status" value="1"/>
</dbReference>
<name>A0A9D1QBY6_9BACT</name>
<sequence length="124" mass="14299">MNIETVREYCLSKAGVTEAFPFDEETMVFLVGDSAQRQGKIFLLCALERPDYLLMKCDPDWAVELRDRYPEEVEPGWHMNKRHWNGVYLTGPHLTDGDIRGMIDHSYELVLGSFSGRYRALLGL</sequence>
<dbReference type="InterPro" id="IPR038056">
    <property type="entry name" value="YjbR-like_sf"/>
</dbReference>
<dbReference type="GO" id="GO:0003677">
    <property type="term" value="F:DNA binding"/>
    <property type="evidence" value="ECO:0007669"/>
    <property type="project" value="UniProtKB-KW"/>
</dbReference>
<dbReference type="SUPFAM" id="SSF142906">
    <property type="entry name" value="YjbR-like"/>
    <property type="match status" value="1"/>
</dbReference>
<dbReference type="InterPro" id="IPR007351">
    <property type="entry name" value="YjbR"/>
</dbReference>
<dbReference type="InterPro" id="IPR058532">
    <property type="entry name" value="YjbR/MT2646/Rv2570-like"/>
</dbReference>
<dbReference type="EMBL" id="DXHL01000003">
    <property type="protein sequence ID" value="HIW09936.1"/>
    <property type="molecule type" value="Genomic_DNA"/>
</dbReference>
<dbReference type="Pfam" id="PF04237">
    <property type="entry name" value="YjbR"/>
    <property type="match status" value="1"/>
</dbReference>
<dbReference type="AlphaFoldDB" id="A0A9D1QBY6"/>
<organism evidence="1 2">
    <name type="scientific">Candidatus Rikenella faecigallinarum</name>
    <dbReference type="NCBI Taxonomy" id="2838745"/>
    <lineage>
        <taxon>Bacteria</taxon>
        <taxon>Pseudomonadati</taxon>
        <taxon>Bacteroidota</taxon>
        <taxon>Bacteroidia</taxon>
        <taxon>Bacteroidales</taxon>
        <taxon>Rikenellaceae</taxon>
        <taxon>Rikenella</taxon>
    </lineage>
</organism>
<reference evidence="1" key="1">
    <citation type="journal article" date="2021" name="PeerJ">
        <title>Extensive microbial diversity within the chicken gut microbiome revealed by metagenomics and culture.</title>
        <authorList>
            <person name="Gilroy R."/>
            <person name="Ravi A."/>
            <person name="Getino M."/>
            <person name="Pursley I."/>
            <person name="Horton D.L."/>
            <person name="Alikhan N.F."/>
            <person name="Baker D."/>
            <person name="Gharbi K."/>
            <person name="Hall N."/>
            <person name="Watson M."/>
            <person name="Adriaenssens E.M."/>
            <person name="Foster-Nyarko E."/>
            <person name="Jarju S."/>
            <person name="Secka A."/>
            <person name="Antonio M."/>
            <person name="Oren A."/>
            <person name="Chaudhuri R.R."/>
            <person name="La Ragione R."/>
            <person name="Hildebrand F."/>
            <person name="Pallen M.J."/>
        </authorList>
    </citation>
    <scope>NUCLEOTIDE SEQUENCE</scope>
    <source>
        <strain evidence="1">ChiBcec15-1070</strain>
    </source>
</reference>
<evidence type="ECO:0000313" key="2">
    <source>
        <dbReference type="Proteomes" id="UP000823926"/>
    </source>
</evidence>
<comment type="caution">
    <text evidence="1">The sequence shown here is derived from an EMBL/GenBank/DDBJ whole genome shotgun (WGS) entry which is preliminary data.</text>
</comment>